<protein>
    <submittedName>
        <fullName evidence="3">Uncharacterized protein</fullName>
    </submittedName>
</protein>
<name>V7AYW2_PHAVU</name>
<dbReference type="EMBL" id="CM002296">
    <property type="protein sequence ID" value="ESW10832.1"/>
    <property type="molecule type" value="Genomic_DNA"/>
</dbReference>
<keyword evidence="1" id="KW-0472">Membrane</keyword>
<proteinExistence type="predicted"/>
<dbReference type="Proteomes" id="UP000000226">
    <property type="component" value="Chromosome 9"/>
</dbReference>
<keyword evidence="2" id="KW-0732">Signal</keyword>
<evidence type="ECO:0000313" key="4">
    <source>
        <dbReference type="Proteomes" id="UP000000226"/>
    </source>
</evidence>
<reference evidence="4" key="1">
    <citation type="journal article" date="2014" name="Nat. Genet.">
        <title>A reference genome for common bean and genome-wide analysis of dual domestications.</title>
        <authorList>
            <person name="Schmutz J."/>
            <person name="McClean P.E."/>
            <person name="Mamidi S."/>
            <person name="Wu G.A."/>
            <person name="Cannon S.B."/>
            <person name="Grimwood J."/>
            <person name="Jenkins J."/>
            <person name="Shu S."/>
            <person name="Song Q."/>
            <person name="Chavarro C."/>
            <person name="Torres-Torres M."/>
            <person name="Geffroy V."/>
            <person name="Moghaddam S.M."/>
            <person name="Gao D."/>
            <person name="Abernathy B."/>
            <person name="Barry K."/>
            <person name="Blair M."/>
            <person name="Brick M.A."/>
            <person name="Chovatia M."/>
            <person name="Gepts P."/>
            <person name="Goodstein D.M."/>
            <person name="Gonzales M."/>
            <person name="Hellsten U."/>
            <person name="Hyten D.L."/>
            <person name="Jia G."/>
            <person name="Kelly J.D."/>
            <person name="Kudrna D."/>
            <person name="Lee R."/>
            <person name="Richard M.M."/>
            <person name="Miklas P.N."/>
            <person name="Osorno J.M."/>
            <person name="Rodrigues J."/>
            <person name="Thareau V."/>
            <person name="Urrea C.A."/>
            <person name="Wang M."/>
            <person name="Yu Y."/>
            <person name="Zhang M."/>
            <person name="Wing R.A."/>
            <person name="Cregan P.B."/>
            <person name="Rokhsar D.S."/>
            <person name="Jackson S.A."/>
        </authorList>
    </citation>
    <scope>NUCLEOTIDE SEQUENCE [LARGE SCALE GENOMIC DNA]</scope>
    <source>
        <strain evidence="4">cv. G19833</strain>
    </source>
</reference>
<dbReference type="AlphaFoldDB" id="V7AYW2"/>
<evidence type="ECO:0000313" key="3">
    <source>
        <dbReference type="EMBL" id="ESW10832.1"/>
    </source>
</evidence>
<feature type="signal peptide" evidence="2">
    <location>
        <begin position="1"/>
        <end position="19"/>
    </location>
</feature>
<feature type="transmembrane region" description="Helical" evidence="1">
    <location>
        <begin position="33"/>
        <end position="52"/>
    </location>
</feature>
<organism evidence="3 4">
    <name type="scientific">Phaseolus vulgaris</name>
    <name type="common">Kidney bean</name>
    <name type="synonym">French bean</name>
    <dbReference type="NCBI Taxonomy" id="3885"/>
    <lineage>
        <taxon>Eukaryota</taxon>
        <taxon>Viridiplantae</taxon>
        <taxon>Streptophyta</taxon>
        <taxon>Embryophyta</taxon>
        <taxon>Tracheophyta</taxon>
        <taxon>Spermatophyta</taxon>
        <taxon>Magnoliopsida</taxon>
        <taxon>eudicotyledons</taxon>
        <taxon>Gunneridae</taxon>
        <taxon>Pentapetalae</taxon>
        <taxon>rosids</taxon>
        <taxon>fabids</taxon>
        <taxon>Fabales</taxon>
        <taxon>Fabaceae</taxon>
        <taxon>Papilionoideae</taxon>
        <taxon>50 kb inversion clade</taxon>
        <taxon>NPAAA clade</taxon>
        <taxon>indigoferoid/millettioid clade</taxon>
        <taxon>Phaseoleae</taxon>
        <taxon>Phaseolus</taxon>
    </lineage>
</organism>
<keyword evidence="1" id="KW-0812">Transmembrane</keyword>
<evidence type="ECO:0000256" key="1">
    <source>
        <dbReference type="SAM" id="Phobius"/>
    </source>
</evidence>
<sequence length="56" mass="6637">MKLVAFYLLFILLPSFNSCGCRISSRRKYRFSLLSWIMPTGMFLFPFLVLVVPDDW</sequence>
<dbReference type="Gramene" id="ESW10832">
    <property type="protein sequence ID" value="ESW10832"/>
    <property type="gene ID" value="PHAVU_009G241500g"/>
</dbReference>
<keyword evidence="4" id="KW-1185">Reference proteome</keyword>
<feature type="chain" id="PRO_5004756051" evidence="2">
    <location>
        <begin position="20"/>
        <end position="56"/>
    </location>
</feature>
<evidence type="ECO:0000256" key="2">
    <source>
        <dbReference type="SAM" id="SignalP"/>
    </source>
</evidence>
<dbReference type="OrthoDB" id="1354999at2759"/>
<accession>V7AYW2</accession>
<dbReference type="OMA" id="NSCGCRI"/>
<keyword evidence="1" id="KW-1133">Transmembrane helix</keyword>
<gene>
    <name evidence="3" type="ORF">PHAVU_009G241500g</name>
</gene>